<dbReference type="RefSeq" id="WP_006880909.1">
    <property type="nucleotide sequence ID" value="NZ_AEVS01000090.1"/>
</dbReference>
<organism evidence="1 2">
    <name type="scientific">Vibrio brasiliensis LMG 20546</name>
    <dbReference type="NCBI Taxonomy" id="945543"/>
    <lineage>
        <taxon>Bacteria</taxon>
        <taxon>Pseudomonadati</taxon>
        <taxon>Pseudomonadota</taxon>
        <taxon>Gammaproteobacteria</taxon>
        <taxon>Vibrionales</taxon>
        <taxon>Vibrionaceae</taxon>
        <taxon>Vibrio</taxon>
        <taxon>Vibrio oreintalis group</taxon>
    </lineage>
</organism>
<sequence>MSKLKLSFGLVVLAVTLVLAWVFIPTHVRLGSEILNQPVGEGFQLVGHKAISTDPQDGKLNHYFLIDQTTSVKDAQPFLITSDPFIKVAKVDDNKISLTINGRVKHLDNDLWVERPDGTVQHWYISTAINYIR</sequence>
<dbReference type="eggNOG" id="ENOG5031U3P">
    <property type="taxonomic scope" value="Bacteria"/>
</dbReference>
<gene>
    <name evidence="1" type="ORF">VIBR0546_03010</name>
</gene>
<dbReference type="EMBL" id="AEVS01000090">
    <property type="protein sequence ID" value="EGA64269.1"/>
    <property type="molecule type" value="Genomic_DNA"/>
</dbReference>
<reference evidence="1 2" key="1">
    <citation type="journal article" date="2012" name="Int. J. Syst. Evol. Microbiol.">
        <title>Vibrio caribbeanicus sp. nov., isolated from the marine sponge Scleritoderma cyanea.</title>
        <authorList>
            <person name="Hoffmann M."/>
            <person name="Monday S.R."/>
            <person name="Allard M.W."/>
            <person name="Strain E.A."/>
            <person name="Whittaker P."/>
            <person name="Naum M."/>
            <person name="McCarthy P.J."/>
            <person name="Lopez J.V."/>
            <person name="Fischer M."/>
            <person name="Brown E.W."/>
        </authorList>
    </citation>
    <scope>NUCLEOTIDE SEQUENCE [LARGE SCALE GENOMIC DNA]</scope>
    <source>
        <strain evidence="1 2">LMG 20546</strain>
    </source>
</reference>
<proteinExistence type="predicted"/>
<comment type="caution">
    <text evidence="1">The sequence shown here is derived from an EMBL/GenBank/DDBJ whole genome shotgun (WGS) entry which is preliminary data.</text>
</comment>
<dbReference type="STRING" id="945543.VIBR0546_03010"/>
<evidence type="ECO:0000313" key="2">
    <source>
        <dbReference type="Proteomes" id="UP000004371"/>
    </source>
</evidence>
<name>E8LYI1_9VIBR</name>
<dbReference type="AlphaFoldDB" id="E8LYI1"/>
<protein>
    <submittedName>
        <fullName evidence="1">Uncharacterized protein</fullName>
    </submittedName>
</protein>
<dbReference type="Proteomes" id="UP000004371">
    <property type="component" value="Unassembled WGS sequence"/>
</dbReference>
<keyword evidence="2" id="KW-1185">Reference proteome</keyword>
<accession>E8LYI1</accession>
<evidence type="ECO:0000313" key="1">
    <source>
        <dbReference type="EMBL" id="EGA64269.1"/>
    </source>
</evidence>
<dbReference type="OrthoDB" id="5879886at2"/>